<comment type="caution">
    <text evidence="1">The sequence shown here is derived from an EMBL/GenBank/DDBJ whole genome shotgun (WGS) entry which is preliminary data.</text>
</comment>
<dbReference type="EMBL" id="MU394335">
    <property type="protein sequence ID" value="KAI6084601.1"/>
    <property type="molecule type" value="Genomic_DNA"/>
</dbReference>
<keyword evidence="2" id="KW-1185">Reference proteome</keyword>
<gene>
    <name evidence="1" type="ORF">F4821DRAFT_279990</name>
</gene>
<evidence type="ECO:0000313" key="1">
    <source>
        <dbReference type="EMBL" id="KAI6084601.1"/>
    </source>
</evidence>
<sequence length="903" mass="100753">MDHREALIDAPDMEADEFARLNMLTVDSQYDMSLLFAQFENQTTGLDESGDGASLFSVPASSLDHRAEQPDVSKSSIELLANATALGRENNHARRYFTSRELAKLKLEPPLLHDYGCRELVRNVRERRKANIELVIVPLEPLNTSNDESLDYAERDYEYRQKLITEINDEKMDVSKETLHYLCRALRHEWTHDQQSKLMNELTYRKETSCVTPPLSPAPQNEDYFIPDEEVCMVPVSSDPSTLLDEDLSKAEAFLLEQGGDQIIVSSPLHFETPNLSPSEELPLLERNAQSLESLKIEGPLTPQDSIAPFSNLVIDIPALTSGIDIDQVMNEGQTNPFDDDGGKDWTDVFNDGALATLKEKAELVRREVEQEQLQAADAIARIEIPKLDFSIPEPGWQNVPLDASLQLAWIEKTHAGFNVPPWPKNSKEEKDLRWFPFDSRIGRISINESIDIDKDAEALLSSPDNIKVLTSADYVWKQPGLAILREEDEEEEEHVKPLSMDEDRDIGSLIRKRKLELESLELEHGNHSDSVSPIDLIKIPGNEAPASFQARPSGHGKLPSLLLDCDDPSATSTLLSNYVDFHTAKRRKQDKSSFFQVPNKPTTQAEVAAAPKNAVAMSEPEQVPEQEPASSAPAPCPKLQLPAERTRIIKALTLSRNIFSLLERFYPNAEIIERDFDRWSTLTWDRNSVSRSPVASPLAAEADVIVSPATGIVVTTLLKAMQKAPPDHKGLPAIRERVRGVAARYERLIILVSEANRVDETARELTPSECAGFADFTGFVAGLDAGAQTYYIGGGDETLAKWLVAFAVRYAPEAADAQDMLIQDETLWELFLRRAGINAYAAQAILGKLKAPEGTPEEEVSQYGLPAFVRMTPGERVQDFGRLMGGESVLNRVNEVLETRWS</sequence>
<name>A0ACC0CVS4_9PEZI</name>
<dbReference type="Proteomes" id="UP001497680">
    <property type="component" value="Unassembled WGS sequence"/>
</dbReference>
<reference evidence="1 2" key="1">
    <citation type="journal article" date="2022" name="New Phytol.">
        <title>Ecological generalism drives hyperdiversity of secondary metabolite gene clusters in xylarialean endophytes.</title>
        <authorList>
            <person name="Franco M.E.E."/>
            <person name="Wisecaver J.H."/>
            <person name="Arnold A.E."/>
            <person name="Ju Y.M."/>
            <person name="Slot J.C."/>
            <person name="Ahrendt S."/>
            <person name="Moore L.P."/>
            <person name="Eastman K.E."/>
            <person name="Scott K."/>
            <person name="Konkel Z."/>
            <person name="Mondo S.J."/>
            <person name="Kuo A."/>
            <person name="Hayes R.D."/>
            <person name="Haridas S."/>
            <person name="Andreopoulos B."/>
            <person name="Riley R."/>
            <person name="LaButti K."/>
            <person name="Pangilinan J."/>
            <person name="Lipzen A."/>
            <person name="Amirebrahimi M."/>
            <person name="Yan J."/>
            <person name="Adam C."/>
            <person name="Keymanesh K."/>
            <person name="Ng V."/>
            <person name="Louie K."/>
            <person name="Northen T."/>
            <person name="Drula E."/>
            <person name="Henrissat B."/>
            <person name="Hsieh H.M."/>
            <person name="Youens-Clark K."/>
            <person name="Lutzoni F."/>
            <person name="Miadlikowska J."/>
            <person name="Eastwood D.C."/>
            <person name="Hamelin R.C."/>
            <person name="Grigoriev I.V."/>
            <person name="U'Ren J.M."/>
        </authorList>
    </citation>
    <scope>NUCLEOTIDE SEQUENCE [LARGE SCALE GENOMIC DNA]</scope>
    <source>
        <strain evidence="1 2">ER1909</strain>
    </source>
</reference>
<evidence type="ECO:0000313" key="2">
    <source>
        <dbReference type="Proteomes" id="UP001497680"/>
    </source>
</evidence>
<protein>
    <submittedName>
        <fullName evidence="1">Uncharacterized protein</fullName>
    </submittedName>
</protein>
<accession>A0ACC0CVS4</accession>
<proteinExistence type="predicted"/>
<organism evidence="1 2">
    <name type="scientific">Hypoxylon rubiginosum</name>
    <dbReference type="NCBI Taxonomy" id="110542"/>
    <lineage>
        <taxon>Eukaryota</taxon>
        <taxon>Fungi</taxon>
        <taxon>Dikarya</taxon>
        <taxon>Ascomycota</taxon>
        <taxon>Pezizomycotina</taxon>
        <taxon>Sordariomycetes</taxon>
        <taxon>Xylariomycetidae</taxon>
        <taxon>Xylariales</taxon>
        <taxon>Hypoxylaceae</taxon>
        <taxon>Hypoxylon</taxon>
    </lineage>
</organism>